<dbReference type="InterPro" id="IPR035513">
    <property type="entry name" value="Invertase/methylesterase_inhib"/>
</dbReference>
<feature type="domain" description="Pectinesterase inhibitor" evidence="5">
    <location>
        <begin position="27"/>
        <end position="168"/>
    </location>
</feature>
<dbReference type="InterPro" id="IPR006501">
    <property type="entry name" value="Pectinesterase_inhib_dom"/>
</dbReference>
<accession>A0A9Q0EYK8</accession>
<evidence type="ECO:0000313" key="7">
    <source>
        <dbReference type="Proteomes" id="UP001141552"/>
    </source>
</evidence>
<organism evidence="6 7">
    <name type="scientific">Turnera subulata</name>
    <dbReference type="NCBI Taxonomy" id="218843"/>
    <lineage>
        <taxon>Eukaryota</taxon>
        <taxon>Viridiplantae</taxon>
        <taxon>Streptophyta</taxon>
        <taxon>Embryophyta</taxon>
        <taxon>Tracheophyta</taxon>
        <taxon>Spermatophyta</taxon>
        <taxon>Magnoliopsida</taxon>
        <taxon>eudicotyledons</taxon>
        <taxon>Gunneridae</taxon>
        <taxon>Pentapetalae</taxon>
        <taxon>rosids</taxon>
        <taxon>fabids</taxon>
        <taxon>Malpighiales</taxon>
        <taxon>Passifloraceae</taxon>
        <taxon>Turnera</taxon>
    </lineage>
</organism>
<evidence type="ECO:0000259" key="5">
    <source>
        <dbReference type="SMART" id="SM00856"/>
    </source>
</evidence>
<proteinExistence type="inferred from homology"/>
<feature type="chain" id="PRO_5040411653" description="Pectinesterase inhibitor domain-containing protein" evidence="4">
    <location>
        <begin position="28"/>
        <end position="173"/>
    </location>
</feature>
<feature type="signal peptide" evidence="4">
    <location>
        <begin position="1"/>
        <end position="27"/>
    </location>
</feature>
<dbReference type="EMBL" id="JAKUCV010007760">
    <property type="protein sequence ID" value="KAJ4822086.1"/>
    <property type="molecule type" value="Genomic_DNA"/>
</dbReference>
<dbReference type="GO" id="GO:0004857">
    <property type="term" value="F:enzyme inhibitor activity"/>
    <property type="evidence" value="ECO:0007669"/>
    <property type="project" value="InterPro"/>
</dbReference>
<protein>
    <recommendedName>
        <fullName evidence="5">Pectinesterase inhibitor domain-containing protein</fullName>
    </recommendedName>
</protein>
<comment type="similarity">
    <text evidence="3">Belongs to the PMEI family.</text>
</comment>
<dbReference type="InterPro" id="IPR034087">
    <property type="entry name" value="C/VIF1"/>
</dbReference>
<dbReference type="Gene3D" id="1.20.140.40">
    <property type="entry name" value="Invertase/pectin methylesterase inhibitor family protein"/>
    <property type="match status" value="1"/>
</dbReference>
<comment type="caution">
    <text evidence="6">The sequence shown here is derived from an EMBL/GenBank/DDBJ whole genome shotgun (WGS) entry which is preliminary data.</text>
</comment>
<dbReference type="PANTHER" id="PTHR36710">
    <property type="entry name" value="PECTINESTERASE INHIBITOR-LIKE"/>
    <property type="match status" value="1"/>
</dbReference>
<keyword evidence="2" id="KW-1015">Disulfide bond</keyword>
<evidence type="ECO:0000256" key="3">
    <source>
        <dbReference type="ARBA" id="ARBA00038471"/>
    </source>
</evidence>
<keyword evidence="1 4" id="KW-0732">Signal</keyword>
<reference evidence="6" key="2">
    <citation type="journal article" date="2023" name="Plants (Basel)">
        <title>Annotation of the Turnera subulata (Passifloraceae) Draft Genome Reveals the S-Locus Evolved after the Divergence of Turneroideae from Passifloroideae in a Stepwise Manner.</title>
        <authorList>
            <person name="Henning P.M."/>
            <person name="Roalson E.H."/>
            <person name="Mir W."/>
            <person name="McCubbin A.G."/>
            <person name="Shore J.S."/>
        </authorList>
    </citation>
    <scope>NUCLEOTIDE SEQUENCE</scope>
    <source>
        <strain evidence="6">F60SS</strain>
    </source>
</reference>
<gene>
    <name evidence="6" type="ORF">Tsubulata_031767</name>
</gene>
<dbReference type="PANTHER" id="PTHR36710:SF13">
    <property type="entry name" value="PUTATIVE-RELATED"/>
    <property type="match status" value="1"/>
</dbReference>
<keyword evidence="7" id="KW-1185">Reference proteome</keyword>
<dbReference type="FunFam" id="1.20.140.40:FF:000009">
    <property type="entry name" value="Invertase/pectin methylesterase inhibitor family protein"/>
    <property type="match status" value="1"/>
</dbReference>
<dbReference type="NCBIfam" id="TIGR01614">
    <property type="entry name" value="PME_inhib"/>
    <property type="match status" value="1"/>
</dbReference>
<sequence>MKSVSNISLLLVHVVLFTIYCSSVVRCDDNLIQQTCKQTPNPALCVSTLKSDPQSSKAVDVKGLALITINVVKVKATETAKIIGQQLKSKPELKQALTNCASQYDTILTATIPSATQAVELGDPKFGEDGMKGTAEAAQECEDGFGGKSTITSANQFVHDISTIGAAMIRLLE</sequence>
<evidence type="ECO:0000256" key="1">
    <source>
        <dbReference type="ARBA" id="ARBA00022729"/>
    </source>
</evidence>
<dbReference type="Pfam" id="PF04043">
    <property type="entry name" value="PMEI"/>
    <property type="match status" value="1"/>
</dbReference>
<name>A0A9Q0EYK8_9ROSI</name>
<reference evidence="6" key="1">
    <citation type="submission" date="2022-02" db="EMBL/GenBank/DDBJ databases">
        <authorList>
            <person name="Henning P.M."/>
            <person name="McCubbin A.G."/>
            <person name="Shore J.S."/>
        </authorList>
    </citation>
    <scope>NUCLEOTIDE SEQUENCE</scope>
    <source>
        <strain evidence="6">F60SS</strain>
        <tissue evidence="6">Leaves</tissue>
    </source>
</reference>
<evidence type="ECO:0000256" key="2">
    <source>
        <dbReference type="ARBA" id="ARBA00023157"/>
    </source>
</evidence>
<dbReference type="SUPFAM" id="SSF101148">
    <property type="entry name" value="Plant invertase/pectin methylesterase inhibitor"/>
    <property type="match status" value="1"/>
</dbReference>
<dbReference type="OrthoDB" id="1918674at2759"/>
<evidence type="ECO:0000256" key="4">
    <source>
        <dbReference type="SAM" id="SignalP"/>
    </source>
</evidence>
<evidence type="ECO:0000313" key="6">
    <source>
        <dbReference type="EMBL" id="KAJ4822086.1"/>
    </source>
</evidence>
<dbReference type="AlphaFoldDB" id="A0A9Q0EYK8"/>
<dbReference type="CDD" id="cd15796">
    <property type="entry name" value="CIF_like"/>
    <property type="match status" value="1"/>
</dbReference>
<dbReference type="InterPro" id="IPR052421">
    <property type="entry name" value="PCW_Enzyme_Inhibitor"/>
</dbReference>
<dbReference type="SMART" id="SM00856">
    <property type="entry name" value="PMEI"/>
    <property type="match status" value="1"/>
</dbReference>
<dbReference type="Proteomes" id="UP001141552">
    <property type="component" value="Unassembled WGS sequence"/>
</dbReference>